<dbReference type="PANTHER" id="PTHR43199">
    <property type="entry name" value="GLUTATHIONE HYDROLASE"/>
    <property type="match status" value="1"/>
</dbReference>
<reference evidence="6 7" key="1">
    <citation type="submission" date="2017-02" db="EMBL/GenBank/DDBJ databases">
        <title>Ketogulonicigenium robustum SPU B003 Genome sequencing and assembly.</title>
        <authorList>
            <person name="Li Y."/>
            <person name="Liu L."/>
            <person name="Wang C."/>
            <person name="Zhang M."/>
            <person name="Zhang T."/>
            <person name="Zhang Y."/>
        </authorList>
    </citation>
    <scope>NUCLEOTIDE SEQUENCE [LARGE SCALE GENOMIC DNA]</scope>
    <source>
        <strain evidence="6 7">SPU_B003</strain>
        <plasmid evidence="6 7">unnamed1</plasmid>
    </source>
</reference>
<gene>
    <name evidence="6" type="primary">ggt</name>
    <name evidence="6" type="ORF">BVG79_p1000050</name>
</gene>
<keyword evidence="3 6" id="KW-0378">Hydrolase</keyword>
<keyword evidence="6" id="KW-0012">Acyltransferase</keyword>
<dbReference type="GO" id="GO:0036374">
    <property type="term" value="F:glutathione hydrolase activity"/>
    <property type="evidence" value="ECO:0007669"/>
    <property type="project" value="UniProtKB-EC"/>
</dbReference>
<geneLocation type="plasmid" evidence="6">
    <name>unnamed1</name>
</geneLocation>
<comment type="similarity">
    <text evidence="1">Belongs to the gamma-glutamyltransferase family.</text>
</comment>
<evidence type="ECO:0000256" key="5">
    <source>
        <dbReference type="SAM" id="MobiDB-lite"/>
    </source>
</evidence>
<name>A0A1W6P2W8_9RHOB</name>
<dbReference type="PRINTS" id="PR01210">
    <property type="entry name" value="GGTRANSPTASE"/>
</dbReference>
<dbReference type="GO" id="GO:0103068">
    <property type="term" value="F:leukotriene C4 gamma-glutamyl transferase activity"/>
    <property type="evidence" value="ECO:0007669"/>
    <property type="project" value="UniProtKB-EC"/>
</dbReference>
<dbReference type="InterPro" id="IPR051792">
    <property type="entry name" value="GGT_bact"/>
</dbReference>
<dbReference type="EMBL" id="CP019938">
    <property type="protein sequence ID" value="ARO15852.1"/>
    <property type="molecule type" value="Genomic_DNA"/>
</dbReference>
<evidence type="ECO:0000256" key="3">
    <source>
        <dbReference type="ARBA" id="ARBA00022801"/>
    </source>
</evidence>
<dbReference type="RefSeq" id="WP_085787440.1">
    <property type="nucleotide sequence ID" value="NZ_CP019938.1"/>
</dbReference>
<dbReference type="KEGG" id="kro:BVG79_p1000050"/>
<feature type="compositionally biased region" description="Basic and acidic residues" evidence="5">
    <location>
        <begin position="1"/>
        <end position="18"/>
    </location>
</feature>
<dbReference type="EC" id="2.3.2.2" evidence="6"/>
<keyword evidence="2 6" id="KW-0808">Transferase</keyword>
<dbReference type="Gene3D" id="3.60.20.40">
    <property type="match status" value="1"/>
</dbReference>
<dbReference type="Pfam" id="PF01019">
    <property type="entry name" value="G_glu_transpept"/>
    <property type="match status" value="2"/>
</dbReference>
<evidence type="ECO:0000256" key="1">
    <source>
        <dbReference type="ARBA" id="ARBA00009381"/>
    </source>
</evidence>
<sequence length="520" mass="53907">MQRADVEKARRERWDRTKPAGVSAQGVVTAQHYSAADAGAKVLEEGGNAVDAAITAALTLQTVEPWMSGLGACGYMQVMQPNGDAQTIEFTGRLPAHLDMDVYAPADDGAVFFNGNAISKGGANVRGFTSVVVPGAVRGFATALAQFGTIGFDRAIRPARDAAAAGTVVDWHTTLAIGLGHGEMRADANMQAVFQPGGKIPAPGAVLRNPALAVTLARLHDAGPDDFYTGATAAALVADLQAAGSTITLDDMAAYEARVYPSVPFEFAGHTVFTPGDTSGGSRLRLALGRFAELFGTQGEVGPKFYADFATALKYAYSEEKRPLTATERDKDGSTTQINAVDADGRFATITFTLFNRFGAYAMSPATGILLNNGMAWYDPRPGRINSMVPMAYAHNNMCPVAIAGGGRSVAVLGASGGNMIVPALAQITAMHLVAGMDVADAVSHPRIDAGPAPVVTVNVDMTDAEIAAVAALGPVRAAQTEVMPRPFASPAMTGRRGDLFVGMPDTSYPPAAAAIVVSG</sequence>
<proteinExistence type="inferred from homology"/>
<dbReference type="AlphaFoldDB" id="A0A1W6P2W8"/>
<feature type="region of interest" description="Disordered" evidence="5">
    <location>
        <begin position="1"/>
        <end position="21"/>
    </location>
</feature>
<dbReference type="SUPFAM" id="SSF56235">
    <property type="entry name" value="N-terminal nucleophile aminohydrolases (Ntn hydrolases)"/>
    <property type="match status" value="1"/>
</dbReference>
<evidence type="ECO:0000313" key="7">
    <source>
        <dbReference type="Proteomes" id="UP000242447"/>
    </source>
</evidence>
<dbReference type="PANTHER" id="PTHR43199:SF1">
    <property type="entry name" value="GLUTATHIONE HYDROLASE PROENZYME"/>
    <property type="match status" value="1"/>
</dbReference>
<keyword evidence="7" id="KW-1185">Reference proteome</keyword>
<evidence type="ECO:0000313" key="6">
    <source>
        <dbReference type="EMBL" id="ARO15852.1"/>
    </source>
</evidence>
<keyword evidence="4" id="KW-0865">Zymogen</keyword>
<evidence type="ECO:0000256" key="4">
    <source>
        <dbReference type="ARBA" id="ARBA00023145"/>
    </source>
</evidence>
<evidence type="ECO:0000256" key="2">
    <source>
        <dbReference type="ARBA" id="ARBA00022679"/>
    </source>
</evidence>
<dbReference type="OrthoDB" id="9781342at2"/>
<accession>A0A1W6P2W8</accession>
<dbReference type="Proteomes" id="UP000242447">
    <property type="component" value="Plasmid unnamed1"/>
</dbReference>
<dbReference type="InterPro" id="IPR029055">
    <property type="entry name" value="Ntn_hydrolases_N"/>
</dbReference>
<keyword evidence="6" id="KW-0614">Plasmid</keyword>
<dbReference type="EC" id="3.4.19.13" evidence="6"/>
<organism evidence="6 7">
    <name type="scientific">Ketogulonicigenium robustum</name>
    <dbReference type="NCBI Taxonomy" id="92947"/>
    <lineage>
        <taxon>Bacteria</taxon>
        <taxon>Pseudomonadati</taxon>
        <taxon>Pseudomonadota</taxon>
        <taxon>Alphaproteobacteria</taxon>
        <taxon>Rhodobacterales</taxon>
        <taxon>Roseobacteraceae</taxon>
        <taxon>Ketogulonicigenium</taxon>
    </lineage>
</organism>
<protein>
    <submittedName>
        <fullName evidence="6">Gamma-glutamyltranspeptidase / glutathione hydrolase</fullName>
        <ecNumber evidence="6">2.3.2.2</ecNumber>
        <ecNumber evidence="6">3.4.19.13</ecNumber>
    </submittedName>
</protein>
<dbReference type="InterPro" id="IPR043137">
    <property type="entry name" value="GGT_ssub_C"/>
</dbReference>